<organism evidence="1 2">
    <name type="scientific">Trifolium medium</name>
    <dbReference type="NCBI Taxonomy" id="97028"/>
    <lineage>
        <taxon>Eukaryota</taxon>
        <taxon>Viridiplantae</taxon>
        <taxon>Streptophyta</taxon>
        <taxon>Embryophyta</taxon>
        <taxon>Tracheophyta</taxon>
        <taxon>Spermatophyta</taxon>
        <taxon>Magnoliopsida</taxon>
        <taxon>eudicotyledons</taxon>
        <taxon>Gunneridae</taxon>
        <taxon>Pentapetalae</taxon>
        <taxon>rosids</taxon>
        <taxon>fabids</taxon>
        <taxon>Fabales</taxon>
        <taxon>Fabaceae</taxon>
        <taxon>Papilionoideae</taxon>
        <taxon>50 kb inversion clade</taxon>
        <taxon>NPAAA clade</taxon>
        <taxon>Hologalegina</taxon>
        <taxon>IRL clade</taxon>
        <taxon>Trifolieae</taxon>
        <taxon>Trifolium</taxon>
    </lineage>
</organism>
<dbReference type="AlphaFoldDB" id="A0A392PXQ3"/>
<dbReference type="Proteomes" id="UP000265520">
    <property type="component" value="Unassembled WGS sequence"/>
</dbReference>
<evidence type="ECO:0000313" key="1">
    <source>
        <dbReference type="EMBL" id="MCI16898.1"/>
    </source>
</evidence>
<sequence>MAIQSHIVALFAASDSIVLENLAGSFMKEVQVFEAH</sequence>
<dbReference type="EMBL" id="LXQA010102907">
    <property type="protein sequence ID" value="MCI16898.1"/>
    <property type="molecule type" value="Genomic_DNA"/>
</dbReference>
<feature type="non-terminal residue" evidence="1">
    <location>
        <position position="36"/>
    </location>
</feature>
<protein>
    <submittedName>
        <fullName evidence="1">Ribonucleoside-diphosphate reductase small chain-like</fullName>
    </submittedName>
</protein>
<keyword evidence="2" id="KW-1185">Reference proteome</keyword>
<proteinExistence type="predicted"/>
<comment type="caution">
    <text evidence="1">The sequence shown here is derived from an EMBL/GenBank/DDBJ whole genome shotgun (WGS) entry which is preliminary data.</text>
</comment>
<reference evidence="1 2" key="1">
    <citation type="journal article" date="2018" name="Front. Plant Sci.">
        <title>Red Clover (Trifolium pratense) and Zigzag Clover (T. medium) - A Picture of Genomic Similarities and Differences.</title>
        <authorList>
            <person name="Dluhosova J."/>
            <person name="Istvanek J."/>
            <person name="Nedelnik J."/>
            <person name="Repkova J."/>
        </authorList>
    </citation>
    <scope>NUCLEOTIDE SEQUENCE [LARGE SCALE GENOMIC DNA]</scope>
    <source>
        <strain evidence="2">cv. 10/8</strain>
        <tissue evidence="1">Leaf</tissue>
    </source>
</reference>
<accession>A0A392PXQ3</accession>
<name>A0A392PXQ3_9FABA</name>
<evidence type="ECO:0000313" key="2">
    <source>
        <dbReference type="Proteomes" id="UP000265520"/>
    </source>
</evidence>